<evidence type="ECO:0000313" key="3">
    <source>
        <dbReference type="EMBL" id="KFG61805.1"/>
    </source>
</evidence>
<feature type="transmembrane region" description="Helical" evidence="2">
    <location>
        <begin position="95"/>
        <end position="116"/>
    </location>
</feature>
<keyword evidence="2" id="KW-1133">Transmembrane helix</keyword>
<feature type="transmembrane region" description="Helical" evidence="2">
    <location>
        <begin position="177"/>
        <end position="199"/>
    </location>
</feature>
<evidence type="ECO:0000256" key="2">
    <source>
        <dbReference type="SAM" id="Phobius"/>
    </source>
</evidence>
<feature type="transmembrane region" description="Helical" evidence="2">
    <location>
        <begin position="493"/>
        <end position="516"/>
    </location>
</feature>
<dbReference type="AlphaFoldDB" id="A0A086LYT7"/>
<organism evidence="3 4">
    <name type="scientific">Toxoplasma gondii RUB</name>
    <dbReference type="NCBI Taxonomy" id="935652"/>
    <lineage>
        <taxon>Eukaryota</taxon>
        <taxon>Sar</taxon>
        <taxon>Alveolata</taxon>
        <taxon>Apicomplexa</taxon>
        <taxon>Conoidasida</taxon>
        <taxon>Coccidia</taxon>
        <taxon>Eucoccidiorida</taxon>
        <taxon>Eimeriorina</taxon>
        <taxon>Sarcocystidae</taxon>
        <taxon>Toxoplasma</taxon>
    </lineage>
</organism>
<dbReference type="Proteomes" id="UP000028834">
    <property type="component" value="Unassembled WGS sequence"/>
</dbReference>
<feature type="compositionally biased region" description="Basic and acidic residues" evidence="1">
    <location>
        <begin position="420"/>
        <end position="431"/>
    </location>
</feature>
<dbReference type="VEuPathDB" id="ToxoDB:TGRUB_203930"/>
<protein>
    <submittedName>
        <fullName evidence="3">Putative transmembrane protein</fullName>
    </submittedName>
</protein>
<sequence length="566" mass="60936">MAEPSNTPEALANSVSHEIHGEHGHPSGGATNPADDRQPTQVSGDQGVRLLVHRIPNLNVASQSDALDSRDDQRCHLLPGSGGEKAECLEATRQMILVTVFVLVAAGTLLIASCALAGRACWTHSILVLHCLLELHIVVILLFLVIGPAVTLLWRFWRDDATSGRNPEALERVTSVTISAFEILTAFAFLLAVVHILYLPPLSSFKNSGHQAYKPAAPSEASPPWSTSFVSIFSPSFHGLTGVGGGGESDENLSGTIYNRGVAPDGNGPHKLSLLSISGLAREAKSAAKMSEAKTRTVDPQRMKIRRRISFLENVIDLHRHKESFRPKKVLSSFTEDPQARDLSNRSLPGYQEEKPVRNLINAGRRNYQRQANATTAQVTASSSSAHRWKTPLPERQASSLGRNHPSGSAGLAGTSSSRLPDKTARRREDTAPMSLLESLLSKNVNNEPSRPAESWMLTLRTIISIGTVSFVILMTLSGILTRINISLKSRAASQFITCCYVAALAGFLAAILSFLDISRQPGPGDPGYERLPFGEAAPTALAAYLLVDGVTNILMLPETESGSSC</sequence>
<keyword evidence="2" id="KW-0472">Membrane</keyword>
<feature type="region of interest" description="Disordered" evidence="1">
    <location>
        <begin position="370"/>
        <end position="433"/>
    </location>
</feature>
<feature type="transmembrane region" description="Helical" evidence="2">
    <location>
        <begin position="458"/>
        <end position="481"/>
    </location>
</feature>
<reference evidence="3 4" key="1">
    <citation type="submission" date="2014-05" db="EMBL/GenBank/DDBJ databases">
        <authorList>
            <person name="Sibley D."/>
            <person name="Venepally P."/>
            <person name="Karamycheva S."/>
            <person name="Hadjithomas M."/>
            <person name="Khan A."/>
            <person name="Brunk B."/>
            <person name="Roos D."/>
            <person name="Caler E."/>
            <person name="Lorenzi H."/>
        </authorList>
    </citation>
    <scope>NUCLEOTIDE SEQUENCE [LARGE SCALE GENOMIC DNA]</scope>
    <source>
        <strain evidence="3 4">RUB</strain>
    </source>
</reference>
<keyword evidence="2 3" id="KW-0812">Transmembrane</keyword>
<dbReference type="EMBL" id="AFYV02001496">
    <property type="protein sequence ID" value="KFG61805.1"/>
    <property type="molecule type" value="Genomic_DNA"/>
</dbReference>
<accession>A0A086LYT7</accession>
<feature type="region of interest" description="Disordered" evidence="1">
    <location>
        <begin position="329"/>
        <end position="356"/>
    </location>
</feature>
<feature type="compositionally biased region" description="Low complexity" evidence="1">
    <location>
        <begin position="407"/>
        <end position="418"/>
    </location>
</feature>
<feature type="compositionally biased region" description="Low complexity" evidence="1">
    <location>
        <begin position="370"/>
        <end position="386"/>
    </location>
</feature>
<evidence type="ECO:0000256" key="1">
    <source>
        <dbReference type="SAM" id="MobiDB-lite"/>
    </source>
</evidence>
<name>A0A086LYT7_TOXGO</name>
<dbReference type="OrthoDB" id="10420666at2759"/>
<feature type="transmembrane region" description="Helical" evidence="2">
    <location>
        <begin position="137"/>
        <end position="157"/>
    </location>
</feature>
<feature type="compositionally biased region" description="Polar residues" evidence="1">
    <location>
        <begin position="1"/>
        <end position="16"/>
    </location>
</feature>
<evidence type="ECO:0000313" key="4">
    <source>
        <dbReference type="Proteomes" id="UP000028834"/>
    </source>
</evidence>
<comment type="caution">
    <text evidence="3">The sequence shown here is derived from an EMBL/GenBank/DDBJ whole genome shotgun (WGS) entry which is preliminary data.</text>
</comment>
<feature type="region of interest" description="Disordered" evidence="1">
    <location>
        <begin position="1"/>
        <end position="42"/>
    </location>
</feature>
<gene>
    <name evidence="3" type="ORF">TGRUB_203930</name>
</gene>
<proteinExistence type="predicted"/>